<proteinExistence type="predicted"/>
<sequence length="158" mass="16697">MRRTTAYTACRNLAAGLFAGGALTLAAMAPASAAVPAVEEDIQGTVVSPSDLNVRKDPNSTAAIVAVLAPGTHDRVECRTTGPAVAGNPYWYWLEGAKGWANAEYLDTHGRTVPDCTDPCPYVRCTDPLSYGGVNQPLLRQPLPTAQTPEPSPRYGRA</sequence>
<dbReference type="AlphaFoldDB" id="A0A177HWB2"/>
<name>A0A177HWB2_9ACTN</name>
<protein>
    <recommendedName>
        <fullName evidence="5">Bacterial SH3 domain protein</fullName>
    </recommendedName>
</protein>
<dbReference type="RefSeq" id="WP_157902795.1">
    <property type="nucleotide sequence ID" value="NZ_LOHS01000053.1"/>
</dbReference>
<evidence type="ECO:0000313" key="4">
    <source>
        <dbReference type="Proteomes" id="UP000077381"/>
    </source>
</evidence>
<dbReference type="OrthoDB" id="3482365at2"/>
<gene>
    <name evidence="3" type="ORF">STSP_17240</name>
</gene>
<feature type="signal peptide" evidence="2">
    <location>
        <begin position="1"/>
        <end position="33"/>
    </location>
</feature>
<dbReference type="Gene3D" id="2.30.30.40">
    <property type="entry name" value="SH3 Domains"/>
    <property type="match status" value="1"/>
</dbReference>
<comment type="caution">
    <text evidence="3">The sequence shown here is derived from an EMBL/GenBank/DDBJ whole genome shotgun (WGS) entry which is preliminary data.</text>
</comment>
<feature type="chain" id="PRO_5008063273" description="Bacterial SH3 domain protein" evidence="2">
    <location>
        <begin position="34"/>
        <end position="158"/>
    </location>
</feature>
<keyword evidence="2" id="KW-0732">Signal</keyword>
<reference evidence="3 4" key="1">
    <citation type="submission" date="2015-12" db="EMBL/GenBank/DDBJ databases">
        <title>Genome sequence of Streptomyces sp. G25.</title>
        <authorList>
            <person name="Poehlein A."/>
            <person name="Roettig A."/>
            <person name="Hiessl S."/>
            <person name="Hauschild P."/>
            <person name="Schauer J."/>
            <person name="Madkour M.H."/>
            <person name="Al-Ansari A.M."/>
            <person name="Almakishah N.H."/>
            <person name="Steinbuechel A."/>
            <person name="Daniel R."/>
        </authorList>
    </citation>
    <scope>NUCLEOTIDE SEQUENCE [LARGE SCALE GENOMIC DNA]</scope>
    <source>
        <strain evidence="4">G25(2015)</strain>
    </source>
</reference>
<evidence type="ECO:0000256" key="2">
    <source>
        <dbReference type="SAM" id="SignalP"/>
    </source>
</evidence>
<evidence type="ECO:0000313" key="3">
    <source>
        <dbReference type="EMBL" id="OAH14887.1"/>
    </source>
</evidence>
<dbReference type="PATRIC" id="fig|1716141.3.peg.1808"/>
<evidence type="ECO:0008006" key="5">
    <source>
        <dbReference type="Google" id="ProtNLM"/>
    </source>
</evidence>
<accession>A0A177HWB2</accession>
<evidence type="ECO:0000256" key="1">
    <source>
        <dbReference type="SAM" id="MobiDB-lite"/>
    </source>
</evidence>
<organism evidence="3 4">
    <name type="scientific">Streptomyces jeddahensis</name>
    <dbReference type="NCBI Taxonomy" id="1716141"/>
    <lineage>
        <taxon>Bacteria</taxon>
        <taxon>Bacillati</taxon>
        <taxon>Actinomycetota</taxon>
        <taxon>Actinomycetes</taxon>
        <taxon>Kitasatosporales</taxon>
        <taxon>Streptomycetaceae</taxon>
        <taxon>Streptomyces</taxon>
    </lineage>
</organism>
<keyword evidence="4" id="KW-1185">Reference proteome</keyword>
<dbReference type="Proteomes" id="UP000077381">
    <property type="component" value="Unassembled WGS sequence"/>
</dbReference>
<dbReference type="EMBL" id="LOHS01000053">
    <property type="protein sequence ID" value="OAH14887.1"/>
    <property type="molecule type" value="Genomic_DNA"/>
</dbReference>
<feature type="region of interest" description="Disordered" evidence="1">
    <location>
        <begin position="136"/>
        <end position="158"/>
    </location>
</feature>